<reference evidence="3 4" key="1">
    <citation type="submission" date="2015-09" db="EMBL/GenBank/DDBJ databases">
        <authorList>
            <consortium name="Pathogen Informatics"/>
        </authorList>
    </citation>
    <scope>NUCLEOTIDE SEQUENCE [LARGE SCALE GENOMIC DNA]</scope>
    <source>
        <strain evidence="3 4">2789STDY5608840</strain>
    </source>
</reference>
<dbReference type="Pfam" id="PF20041">
    <property type="entry name" value="DUF6443"/>
    <property type="match status" value="1"/>
</dbReference>
<dbReference type="InterPro" id="IPR050708">
    <property type="entry name" value="T6SS_VgrG/RHS"/>
</dbReference>
<dbReference type="STRING" id="338188.ERS852397_02699"/>
<protein>
    <submittedName>
        <fullName evidence="3">Cell well associated RhsD protein</fullName>
    </submittedName>
</protein>
<proteinExistence type="predicted"/>
<sequence>MKQTSKLFIKRLLICLILSHLALSVNAAVLEYDLGEFTDGPGAGTTFTVSAAEDPNTLYVYFRADKEKQFRYFIESTDKYSCEYHVFERYGGEREYRTRPFSNTYKIEYNNLPEGEYRIEITVKSKISGAETYNVSISVGVDNIKKEETIDTPIGFTHTSQPKVEEEPTYKQTISPGLTATRSYIRKIVPLSANGISVLESISYFDGLGRGIQTVQKGFTPQKSDLVDFIDYNSRGKSWRSWGTIPVSGLNGAFVSDQPMRAKTLLNDMRPYSEILYDPYGMDTPVRENGVGEAFSEHGVLDALHVNKASGIYACNCYSIQREQLIASGVYPAGTLSVIETTDEDGRRSLVFKDRMKLTVAEKQIDGQTECCTYYVYTTGGDLGYVLPPALEGNIDSAALSKYAYVYKYDGLHRMTEKKLPGCEPIHYYYDKADRIVFTQDGNQYLKGEYSFTLYNLQGQIAVTGVCKCDNPRIFETYLAFAIQEGGDGYCNSGYTFSLIHSATNIHLSQVNYYDTYDYLDIPAMASHKVPLSYLDKEGYSTRYVNNRCSEASSYGRLTGSRTFTSDDNNEMIASYYYDDRGNLVQSSLKNHLGTYEHKYMSYTFSNKVSSSMHIYDSSANKSQSYFYTYDHADRLIRVAHRLNSSSLVVLSENEYDEYGRLKQHSVHDKMNSSKYSYNLRNWLTEITNPQFSQTLHYIDGAGTPQYGGNISSMSWRAGGESVIRGYQFGYDALSRLKEATYGEGNTLTTNANRFTEQVTSYDKMGNILGLKRYGQSSATDYSLIDNLSLTYDGNQLKNVTDKATSSAFNNGFEFKDGANVTIEYEYDKNGNLTKDLNKKITDIQYNYLNLPSRIQFEGGNSISYVYGADGTKLRTTHIIDEVTTTTDYCGSVIYENGIAKTLLTEAGFVSLNDNKYHYYLQDHQGNNRVVASQDGVVEEVNHYYPFGGIFASTSSVQPYKYNGKELDRKGGLDWYDYGARMYDATLGRFMKTDRFSEKYVSLSPYQYGANNPVNNIDINGDSIWYTLNDNIVTMHVTTKIFNNSSDNINMKRAAKDIASDIKSSYEGEFEWSDGKIYNLKVDMDLKVVTSMKDVESADHLFVLADSDGEGARGATSMSGGKVMTLASKDFADDNWLSNNLSHNNTFTATHEFGHAAGLPHSKNPFNIMKQGGVFHNSNSAQRKIMLQQQYNINRGSNSLNYMNRKIPYPYVHYDNNIVDVYSLGLKWR</sequence>
<dbReference type="EMBL" id="CYZH01000015">
    <property type="protein sequence ID" value="CUO74712.1"/>
    <property type="molecule type" value="Genomic_DNA"/>
</dbReference>
<dbReference type="InterPro" id="IPR024079">
    <property type="entry name" value="MetalloPept_cat_dom_sf"/>
</dbReference>
<dbReference type="InterPro" id="IPR045619">
    <property type="entry name" value="DUF6443"/>
</dbReference>
<feature type="chain" id="PRO_5008023458" evidence="1">
    <location>
        <begin position="28"/>
        <end position="1229"/>
    </location>
</feature>
<evidence type="ECO:0000313" key="3">
    <source>
        <dbReference type="EMBL" id="CUO74712.1"/>
    </source>
</evidence>
<dbReference type="GO" id="GO:0008237">
    <property type="term" value="F:metallopeptidase activity"/>
    <property type="evidence" value="ECO:0007669"/>
    <property type="project" value="InterPro"/>
</dbReference>
<dbReference type="PANTHER" id="PTHR32305:SF15">
    <property type="entry name" value="PROTEIN RHSA-RELATED"/>
    <property type="match status" value="1"/>
</dbReference>
<evidence type="ECO:0000313" key="4">
    <source>
        <dbReference type="Proteomes" id="UP000095517"/>
    </source>
</evidence>
<name>A0A174HII0_9BACE</name>
<organism evidence="3 4">
    <name type="scientific">Bacteroides finegoldii</name>
    <dbReference type="NCBI Taxonomy" id="338188"/>
    <lineage>
        <taxon>Bacteria</taxon>
        <taxon>Pseudomonadati</taxon>
        <taxon>Bacteroidota</taxon>
        <taxon>Bacteroidia</taxon>
        <taxon>Bacteroidales</taxon>
        <taxon>Bacteroidaceae</taxon>
        <taxon>Bacteroides</taxon>
    </lineage>
</organism>
<dbReference type="Proteomes" id="UP000095517">
    <property type="component" value="Unassembled WGS sequence"/>
</dbReference>
<dbReference type="AlphaFoldDB" id="A0A174HII0"/>
<dbReference type="Gene3D" id="3.40.390.10">
    <property type="entry name" value="Collagenase (Catalytic Domain)"/>
    <property type="match status" value="1"/>
</dbReference>
<dbReference type="NCBIfam" id="TIGR03696">
    <property type="entry name" value="Rhs_assc_core"/>
    <property type="match status" value="1"/>
</dbReference>
<dbReference type="PANTHER" id="PTHR32305">
    <property type="match status" value="1"/>
</dbReference>
<dbReference type="InterPro" id="IPR022385">
    <property type="entry name" value="Rhs_assc_core"/>
</dbReference>
<feature type="signal peptide" evidence="1">
    <location>
        <begin position="1"/>
        <end position="27"/>
    </location>
</feature>
<dbReference type="SUPFAM" id="SSF55486">
    <property type="entry name" value="Metalloproteases ('zincins'), catalytic domain"/>
    <property type="match status" value="1"/>
</dbReference>
<feature type="domain" description="DUF6443" evidence="2">
    <location>
        <begin position="194"/>
        <end position="297"/>
    </location>
</feature>
<accession>A0A174HII0</accession>
<evidence type="ECO:0000256" key="1">
    <source>
        <dbReference type="SAM" id="SignalP"/>
    </source>
</evidence>
<gene>
    <name evidence="3" type="ORF">ERS852397_02699</name>
</gene>
<evidence type="ECO:0000259" key="2">
    <source>
        <dbReference type="Pfam" id="PF20041"/>
    </source>
</evidence>
<dbReference type="Gene3D" id="2.180.10.10">
    <property type="entry name" value="RHS repeat-associated core"/>
    <property type="match status" value="1"/>
</dbReference>
<keyword evidence="1" id="KW-0732">Signal</keyword>
<dbReference type="RefSeq" id="WP_347020714.1">
    <property type="nucleotide sequence ID" value="NZ_JBDFUV010000051.1"/>
</dbReference>